<feature type="compositionally biased region" description="Low complexity" evidence="2">
    <location>
        <begin position="865"/>
        <end position="877"/>
    </location>
</feature>
<feature type="compositionally biased region" description="Low complexity" evidence="2">
    <location>
        <begin position="1"/>
        <end position="16"/>
    </location>
</feature>
<dbReference type="GO" id="GO:0000178">
    <property type="term" value="C:exosome (RNase complex)"/>
    <property type="evidence" value="ECO:0007669"/>
    <property type="project" value="TreeGrafter"/>
</dbReference>
<dbReference type="Proteomes" id="UP001283341">
    <property type="component" value="Unassembled WGS sequence"/>
</dbReference>
<evidence type="ECO:0000313" key="4">
    <source>
        <dbReference type="EMBL" id="KAK3330618.1"/>
    </source>
</evidence>
<feature type="compositionally biased region" description="Polar residues" evidence="2">
    <location>
        <begin position="956"/>
        <end position="967"/>
    </location>
</feature>
<feature type="region of interest" description="Disordered" evidence="2">
    <location>
        <begin position="586"/>
        <end position="774"/>
    </location>
</feature>
<feature type="compositionally biased region" description="Basic and acidic residues" evidence="2">
    <location>
        <begin position="670"/>
        <end position="696"/>
    </location>
</feature>
<feature type="compositionally biased region" description="Polar residues" evidence="2">
    <location>
        <begin position="361"/>
        <end position="385"/>
    </location>
</feature>
<evidence type="ECO:0000313" key="5">
    <source>
        <dbReference type="Proteomes" id="UP001283341"/>
    </source>
</evidence>
<dbReference type="InterPro" id="IPR039278">
    <property type="entry name" value="Red1"/>
</dbReference>
<dbReference type="PANTHER" id="PTHR21563">
    <property type="entry name" value="ZINC FINGER C3H1 DOMAIN-CONTAINING PROTEIN"/>
    <property type="match status" value="1"/>
</dbReference>
<accession>A0AAE0MG94</accession>
<evidence type="ECO:0000259" key="3">
    <source>
        <dbReference type="Pfam" id="PF10650"/>
    </source>
</evidence>
<dbReference type="GO" id="GO:0005634">
    <property type="term" value="C:nucleus"/>
    <property type="evidence" value="ECO:0007669"/>
    <property type="project" value="TreeGrafter"/>
</dbReference>
<feature type="region of interest" description="Disordered" evidence="2">
    <location>
        <begin position="361"/>
        <end position="572"/>
    </location>
</feature>
<dbReference type="Pfam" id="PF10650">
    <property type="entry name" value="zf-C3H1"/>
    <property type="match status" value="1"/>
</dbReference>
<evidence type="ECO:0000256" key="1">
    <source>
        <dbReference type="SAM" id="Coils"/>
    </source>
</evidence>
<feature type="compositionally biased region" description="Basic and acidic residues" evidence="2">
    <location>
        <begin position="759"/>
        <end position="774"/>
    </location>
</feature>
<keyword evidence="1" id="KW-0175">Coiled coil</keyword>
<feature type="domain" description="Putative zinc-finger" evidence="3">
    <location>
        <begin position="1120"/>
        <end position="1140"/>
    </location>
</feature>
<feature type="compositionally biased region" description="Polar residues" evidence="2">
    <location>
        <begin position="703"/>
        <end position="715"/>
    </location>
</feature>
<organism evidence="4 5">
    <name type="scientific">Apodospora peruviana</name>
    <dbReference type="NCBI Taxonomy" id="516989"/>
    <lineage>
        <taxon>Eukaryota</taxon>
        <taxon>Fungi</taxon>
        <taxon>Dikarya</taxon>
        <taxon>Ascomycota</taxon>
        <taxon>Pezizomycotina</taxon>
        <taxon>Sordariomycetes</taxon>
        <taxon>Sordariomycetidae</taxon>
        <taxon>Sordariales</taxon>
        <taxon>Lasiosphaeriaceae</taxon>
        <taxon>Apodospora</taxon>
    </lineage>
</organism>
<dbReference type="EMBL" id="JAUEDM010000001">
    <property type="protein sequence ID" value="KAK3330618.1"/>
    <property type="molecule type" value="Genomic_DNA"/>
</dbReference>
<feature type="region of interest" description="Disordered" evidence="2">
    <location>
        <begin position="151"/>
        <end position="307"/>
    </location>
</feature>
<feature type="coiled-coil region" evidence="1">
    <location>
        <begin position="783"/>
        <end position="817"/>
    </location>
</feature>
<feature type="compositionally biased region" description="Polar residues" evidence="2">
    <location>
        <begin position="228"/>
        <end position="245"/>
    </location>
</feature>
<feature type="compositionally biased region" description="Polar residues" evidence="2">
    <location>
        <begin position="185"/>
        <end position="196"/>
    </location>
</feature>
<proteinExistence type="predicted"/>
<feature type="compositionally biased region" description="Polar residues" evidence="2">
    <location>
        <begin position="896"/>
        <end position="906"/>
    </location>
</feature>
<dbReference type="PANTHER" id="PTHR21563:SF3">
    <property type="entry name" value="ZINC FINGER C3H1 DOMAIN-CONTAINING PROTEIN"/>
    <property type="match status" value="1"/>
</dbReference>
<feature type="region of interest" description="Disordered" evidence="2">
    <location>
        <begin position="826"/>
        <end position="1034"/>
    </location>
</feature>
<feature type="compositionally biased region" description="Polar residues" evidence="2">
    <location>
        <begin position="832"/>
        <end position="857"/>
    </location>
</feature>
<feature type="compositionally biased region" description="Low complexity" evidence="2">
    <location>
        <begin position="620"/>
        <end position="633"/>
    </location>
</feature>
<feature type="compositionally biased region" description="Low complexity" evidence="2">
    <location>
        <begin position="1010"/>
        <end position="1021"/>
    </location>
</feature>
<feature type="compositionally biased region" description="Acidic residues" evidence="2">
    <location>
        <begin position="602"/>
        <end position="619"/>
    </location>
</feature>
<feature type="compositionally biased region" description="Low complexity" evidence="2">
    <location>
        <begin position="447"/>
        <end position="462"/>
    </location>
</feature>
<feature type="compositionally biased region" description="Polar residues" evidence="2">
    <location>
        <begin position="934"/>
        <end position="947"/>
    </location>
</feature>
<reference evidence="4" key="2">
    <citation type="submission" date="2023-06" db="EMBL/GenBank/DDBJ databases">
        <authorList>
            <consortium name="Lawrence Berkeley National Laboratory"/>
            <person name="Haridas S."/>
            <person name="Hensen N."/>
            <person name="Bonometti L."/>
            <person name="Westerberg I."/>
            <person name="Brannstrom I.O."/>
            <person name="Guillou S."/>
            <person name="Cros-Aarteil S."/>
            <person name="Calhoun S."/>
            <person name="Kuo A."/>
            <person name="Mondo S."/>
            <person name="Pangilinan J."/>
            <person name="Riley R."/>
            <person name="Labutti K."/>
            <person name="Andreopoulos B."/>
            <person name="Lipzen A."/>
            <person name="Chen C."/>
            <person name="Yanf M."/>
            <person name="Daum C."/>
            <person name="Ng V."/>
            <person name="Clum A."/>
            <person name="Steindorff A."/>
            <person name="Ohm R."/>
            <person name="Martin F."/>
            <person name="Silar P."/>
            <person name="Natvig D."/>
            <person name="Lalanne C."/>
            <person name="Gautier V."/>
            <person name="Ament-Velasquez S.L."/>
            <person name="Kruys A."/>
            <person name="Hutchinson M.I."/>
            <person name="Powell A.J."/>
            <person name="Barry K."/>
            <person name="Miller A.N."/>
            <person name="Grigoriev I.V."/>
            <person name="Debuchy R."/>
            <person name="Gladieux P."/>
            <person name="Thoren M.H."/>
            <person name="Johannesson H."/>
        </authorList>
    </citation>
    <scope>NUCLEOTIDE SEQUENCE</scope>
    <source>
        <strain evidence="4">CBS 118394</strain>
    </source>
</reference>
<sequence length="1215" mass="131662">MSQYQPPYGYGQYHGQPPTPQHGYPLPPNQTNPSYSLPYDPAASGRPTSVVQSSFDYNASQIPGLGIASASSGQPHNIPTGPAAWAQTSASAFLANFQPIPSNIQSQVPMDLTRQQSRTVFPVGPPAQIVNPPLQPVSLAAHFTALNSEVEEGELSEGQFEDLYGPRESVEPTNSTKEHPKPPSAGSQSHPVSTAETPDAGFYVNDDDEGGTSKREKASGAANRERSGSYSPFLSPRDLQSNQPTPRDAVEVPEGPQTVISATQANSNQPKSVVPGLHYAAQPSPNGSAHVDAPLPAGPRQVPAAKSSAAFTSLQEAKKEAQKAILRLWPMGVKYQDYLDEGLDEKVIKALFGDLHLETSKFVQGPQTANKPTASKSTQPTEAEGQQQNQQNPQDKQLRSTSDQSKKGEERKDRIARLLAAKAAKAPTAPIQKPVPTQPRSMAMAGKLPDTAAAPTALPKPKTWGEKERLIQQKIAALQKSREAQAQKSAIDKPSSGLPLAVDGKANPSTQVPEQSDSDSKLAASSVATGSSQVPRDQQNASASLASISGLLLSSTKPGPSINQRKRPVASDFVEYSSTVEIHKRSFGQQRKETSFVIDVSDGSDDEEMEMEMEMDSPAEESSSIQTTGTSSQRGPSIRDFPPLTDTLPARQFSSPVPSPHTPLTLPNGKKRETELDMKEKAIQEMRRKIAEAEARRKAKKSSVGSQTPNNTTRTPEFKEDEFSPSSPARRLVSMGSSDRSEGPSAQLLSEATSVKLPKRCDLERLGHQEKAERRGRIVSLDLPRIDESLEEKMSRLKRLREEELRLQAEIDDNLIKKRLLTEELERLDDTPSNGTPNPNAPTSGDTSDALSSNPISMPSDARASSMSNSQVSEQSEAAGDISMDEDESSPEPSSRQTPTRQAQEPQESRIGEITVDGATQDRSDASMVDDVNNDQAVSRRASLTRTNDTDKLQETPGQPLSANGLVQVSRDAGNGSAVTGAVDQETDKAQSLQHADAPTIDDAEPMQLDSPSPSSTSTDPINNAPADGDVHQPRHSSLQLLAQISNVAQPREEVQEIESAATREINNEPERQLKRTFLPYDSPLRYFHAYRFHPRFLDTVGGGLKSLTYSNRIDPSKPLCPSELTGEPCPENCDFQHVRSAGAPDDQILLELGKADEYKGEQKARFISGLRDLLQGFRANKVKDFDTISRGIIEFRSRFLGDQSKVLHLEGVTL</sequence>
<feature type="compositionally biased region" description="Basic and acidic residues" evidence="2">
    <location>
        <begin position="211"/>
        <end position="227"/>
    </location>
</feature>
<feature type="compositionally biased region" description="Basic and acidic residues" evidence="2">
    <location>
        <begin position="404"/>
        <end position="416"/>
    </location>
</feature>
<feature type="compositionally biased region" description="Polar residues" evidence="2">
    <location>
        <begin position="258"/>
        <end position="271"/>
    </location>
</feature>
<feature type="compositionally biased region" description="Low complexity" evidence="2">
    <location>
        <begin position="541"/>
        <end position="555"/>
    </location>
</feature>
<feature type="compositionally biased region" description="Pro residues" evidence="2">
    <location>
        <begin position="17"/>
        <end position="30"/>
    </location>
</feature>
<comment type="caution">
    <text evidence="4">The sequence shown here is derived from an EMBL/GenBank/DDBJ whole genome shotgun (WGS) entry which is preliminary data.</text>
</comment>
<gene>
    <name evidence="4" type="ORF">B0H66DRAFT_527964</name>
</gene>
<feature type="compositionally biased region" description="Polar residues" evidence="2">
    <location>
        <begin position="526"/>
        <end position="540"/>
    </location>
</feature>
<dbReference type="InterPro" id="IPR019607">
    <property type="entry name" value="Putative_zinc-finger_domain"/>
</dbReference>
<evidence type="ECO:0000256" key="2">
    <source>
        <dbReference type="SAM" id="MobiDB-lite"/>
    </source>
</evidence>
<feature type="compositionally biased region" description="Basic and acidic residues" evidence="2">
    <location>
        <begin position="164"/>
        <end position="181"/>
    </location>
</feature>
<dbReference type="AlphaFoldDB" id="A0AAE0MG94"/>
<keyword evidence="5" id="KW-1185">Reference proteome</keyword>
<feature type="region of interest" description="Disordered" evidence="2">
    <location>
        <begin position="1"/>
        <end position="49"/>
    </location>
</feature>
<name>A0AAE0MG94_9PEZI</name>
<feature type="compositionally biased region" description="Low complexity" evidence="2">
    <location>
        <begin position="417"/>
        <end position="431"/>
    </location>
</feature>
<reference evidence="4" key="1">
    <citation type="journal article" date="2023" name="Mol. Phylogenet. Evol.">
        <title>Genome-scale phylogeny and comparative genomics of the fungal order Sordariales.</title>
        <authorList>
            <person name="Hensen N."/>
            <person name="Bonometti L."/>
            <person name="Westerberg I."/>
            <person name="Brannstrom I.O."/>
            <person name="Guillou S."/>
            <person name="Cros-Aarteil S."/>
            <person name="Calhoun S."/>
            <person name="Haridas S."/>
            <person name="Kuo A."/>
            <person name="Mondo S."/>
            <person name="Pangilinan J."/>
            <person name="Riley R."/>
            <person name="LaButti K."/>
            <person name="Andreopoulos B."/>
            <person name="Lipzen A."/>
            <person name="Chen C."/>
            <person name="Yan M."/>
            <person name="Daum C."/>
            <person name="Ng V."/>
            <person name="Clum A."/>
            <person name="Steindorff A."/>
            <person name="Ohm R.A."/>
            <person name="Martin F."/>
            <person name="Silar P."/>
            <person name="Natvig D.O."/>
            <person name="Lalanne C."/>
            <person name="Gautier V."/>
            <person name="Ament-Velasquez S.L."/>
            <person name="Kruys A."/>
            <person name="Hutchinson M.I."/>
            <person name="Powell A.J."/>
            <person name="Barry K."/>
            <person name="Miller A.N."/>
            <person name="Grigoriev I.V."/>
            <person name="Debuchy R."/>
            <person name="Gladieux P."/>
            <person name="Hiltunen Thoren M."/>
            <person name="Johannesson H."/>
        </authorList>
    </citation>
    <scope>NUCLEOTIDE SEQUENCE</scope>
    <source>
        <strain evidence="4">CBS 118394</strain>
    </source>
</reference>
<protein>
    <recommendedName>
        <fullName evidence="3">Putative zinc-finger domain-containing protein</fullName>
    </recommendedName>
</protein>